<dbReference type="STRING" id="1758689.SGUI_2613"/>
<dbReference type="RefSeq" id="WP_237141361.1">
    <property type="nucleotide sequence ID" value="NZ_CP014989.1"/>
</dbReference>
<reference evidence="2 3" key="1">
    <citation type="submission" date="2016-03" db="EMBL/GenBank/DDBJ databases">
        <title>Shallow-sea hydrothermal system.</title>
        <authorList>
            <person name="Tang K."/>
        </authorList>
    </citation>
    <scope>NUCLEOTIDE SEQUENCE [LARGE SCALE GENOMIC DNA]</scope>
    <source>
        <strain evidence="2 3">JLT9</strain>
    </source>
</reference>
<evidence type="ECO:0000313" key="3">
    <source>
        <dbReference type="Proteomes" id="UP000092482"/>
    </source>
</evidence>
<evidence type="ECO:0000256" key="1">
    <source>
        <dbReference type="SAM" id="MobiDB-lite"/>
    </source>
</evidence>
<organism evidence="2 3">
    <name type="scientific">Serinicoccus hydrothermalis</name>
    <dbReference type="NCBI Taxonomy" id="1758689"/>
    <lineage>
        <taxon>Bacteria</taxon>
        <taxon>Bacillati</taxon>
        <taxon>Actinomycetota</taxon>
        <taxon>Actinomycetes</taxon>
        <taxon>Micrococcales</taxon>
        <taxon>Ornithinimicrobiaceae</taxon>
        <taxon>Serinicoccus</taxon>
    </lineage>
</organism>
<protein>
    <submittedName>
        <fullName evidence="2">Putative ATP/GTP-binding protein</fullName>
    </submittedName>
</protein>
<feature type="region of interest" description="Disordered" evidence="1">
    <location>
        <begin position="139"/>
        <end position="159"/>
    </location>
</feature>
<keyword evidence="3" id="KW-1185">Reference proteome</keyword>
<gene>
    <name evidence="2" type="ORF">SGUI_2613</name>
</gene>
<dbReference type="EMBL" id="CP014989">
    <property type="protein sequence ID" value="ANS80009.1"/>
    <property type="molecule type" value="Genomic_DNA"/>
</dbReference>
<accession>A0A1B1NF37</accession>
<name>A0A1B1NF37_9MICO</name>
<dbReference type="Gene3D" id="3.40.50.300">
    <property type="entry name" value="P-loop containing nucleotide triphosphate hydrolases"/>
    <property type="match status" value="1"/>
</dbReference>
<dbReference type="Pfam" id="PF13671">
    <property type="entry name" value="AAA_33"/>
    <property type="match status" value="1"/>
</dbReference>
<dbReference type="KEGG" id="serj:SGUI_2613"/>
<dbReference type="AlphaFoldDB" id="A0A1B1NF37"/>
<evidence type="ECO:0000313" key="2">
    <source>
        <dbReference type="EMBL" id="ANS80009.1"/>
    </source>
</evidence>
<dbReference type="SUPFAM" id="SSF52540">
    <property type="entry name" value="P-loop containing nucleoside triphosphate hydrolases"/>
    <property type="match status" value="1"/>
</dbReference>
<dbReference type="InterPro" id="IPR027417">
    <property type="entry name" value="P-loop_NTPase"/>
</dbReference>
<dbReference type="Proteomes" id="UP000092482">
    <property type="component" value="Chromosome"/>
</dbReference>
<proteinExistence type="predicted"/>
<sequence length="159" mass="17089">MVGTVILMCGPAGAGKTTHARALEAAGATRLSYDEEFWRRGFRGTHPAPKELAEEVKVDLDARLEELVAQGGDVVLDYSFSTRAMRDEYRALAAGLGAPTRLVFVTAPLEVLLGRVARRAGAHPDDARLDPEVLRSWVDGFEAPTPDEDPEVVSTDGSA</sequence>